<gene>
    <name evidence="4" type="ORF">GCM10022223_55420</name>
</gene>
<evidence type="ECO:0000259" key="3">
    <source>
        <dbReference type="Pfam" id="PF03713"/>
    </source>
</evidence>
<name>A0ABP7AF51_9ACTN</name>
<accession>A0ABP7AF51</accession>
<keyword evidence="2" id="KW-0812">Transmembrane</keyword>
<dbReference type="InterPro" id="IPR012347">
    <property type="entry name" value="Ferritin-like"/>
</dbReference>
<dbReference type="InterPro" id="IPR005183">
    <property type="entry name" value="DUF305_CopM-like"/>
</dbReference>
<evidence type="ECO:0000256" key="2">
    <source>
        <dbReference type="SAM" id="Phobius"/>
    </source>
</evidence>
<dbReference type="PANTHER" id="PTHR36933">
    <property type="entry name" value="SLL0788 PROTEIN"/>
    <property type="match status" value="1"/>
</dbReference>
<feature type="region of interest" description="Disordered" evidence="1">
    <location>
        <begin position="1"/>
        <end position="39"/>
    </location>
</feature>
<organism evidence="4 5">
    <name type="scientific">Kineosporia mesophila</name>
    <dbReference type="NCBI Taxonomy" id="566012"/>
    <lineage>
        <taxon>Bacteria</taxon>
        <taxon>Bacillati</taxon>
        <taxon>Actinomycetota</taxon>
        <taxon>Actinomycetes</taxon>
        <taxon>Kineosporiales</taxon>
        <taxon>Kineosporiaceae</taxon>
        <taxon>Kineosporia</taxon>
    </lineage>
</organism>
<feature type="transmembrane region" description="Helical" evidence="2">
    <location>
        <begin position="47"/>
        <end position="68"/>
    </location>
</feature>
<evidence type="ECO:0000256" key="1">
    <source>
        <dbReference type="SAM" id="MobiDB-lite"/>
    </source>
</evidence>
<dbReference type="RefSeq" id="WP_231486118.1">
    <property type="nucleotide sequence ID" value="NZ_BAAAZO010000011.1"/>
</dbReference>
<feature type="compositionally biased region" description="Acidic residues" evidence="1">
    <location>
        <begin position="14"/>
        <end position="31"/>
    </location>
</feature>
<dbReference type="EMBL" id="BAAAZO010000011">
    <property type="protein sequence ID" value="GAA3630568.1"/>
    <property type="molecule type" value="Genomic_DNA"/>
</dbReference>
<dbReference type="Gene3D" id="1.20.1260.10">
    <property type="match status" value="1"/>
</dbReference>
<dbReference type="Proteomes" id="UP001501074">
    <property type="component" value="Unassembled WGS sequence"/>
</dbReference>
<dbReference type="PANTHER" id="PTHR36933:SF1">
    <property type="entry name" value="SLL0788 PROTEIN"/>
    <property type="match status" value="1"/>
</dbReference>
<evidence type="ECO:0000313" key="5">
    <source>
        <dbReference type="Proteomes" id="UP001501074"/>
    </source>
</evidence>
<comment type="caution">
    <text evidence="4">The sequence shown here is derived from an EMBL/GenBank/DDBJ whole genome shotgun (WGS) entry which is preliminary data.</text>
</comment>
<keyword evidence="5" id="KW-1185">Reference proteome</keyword>
<reference evidence="5" key="1">
    <citation type="journal article" date="2019" name="Int. J. Syst. Evol. Microbiol.">
        <title>The Global Catalogue of Microorganisms (GCM) 10K type strain sequencing project: providing services to taxonomists for standard genome sequencing and annotation.</title>
        <authorList>
            <consortium name="The Broad Institute Genomics Platform"/>
            <consortium name="The Broad Institute Genome Sequencing Center for Infectious Disease"/>
            <person name="Wu L."/>
            <person name="Ma J."/>
        </authorList>
    </citation>
    <scope>NUCLEOTIDE SEQUENCE [LARGE SCALE GENOMIC DNA]</scope>
    <source>
        <strain evidence="5">JCM 16902</strain>
    </source>
</reference>
<dbReference type="Pfam" id="PF03713">
    <property type="entry name" value="DUF305"/>
    <property type="match status" value="1"/>
</dbReference>
<sequence>MATTGEPGPAEAGALEDDEPTDEPDTDDELDSSPSSSGGSWLTGRTLVRMAIAGLALLAGMVLLVSYVQGPATPSDNSAAAGLARDMIDHHAQAVDMATIVQRRTQDDDIRYLTTDMALTQSSQMGQMQGWLNLWGLSIGRTGQPMQWMQGHEAEHELSGIASDDTHVDENGLMPGMATQKQVNELRSLPTKQADILFLQLMIKHHQGGVTMAQAALKLTDEPVVVNLCKTIVKGQQAEITLMQNMLSERGATP</sequence>
<feature type="domain" description="DUF305" evidence="3">
    <location>
        <begin position="84"/>
        <end position="247"/>
    </location>
</feature>
<keyword evidence="2" id="KW-0472">Membrane</keyword>
<proteinExistence type="predicted"/>
<protein>
    <recommendedName>
        <fullName evidence="3">DUF305 domain-containing protein</fullName>
    </recommendedName>
</protein>
<evidence type="ECO:0000313" key="4">
    <source>
        <dbReference type="EMBL" id="GAA3630568.1"/>
    </source>
</evidence>
<keyword evidence="2" id="KW-1133">Transmembrane helix</keyword>